<evidence type="ECO:0000313" key="2">
    <source>
        <dbReference type="EMBL" id="KAL2291823.1"/>
    </source>
</evidence>
<protein>
    <submittedName>
        <fullName evidence="2">Uncharacterized protein</fullName>
    </submittedName>
</protein>
<gene>
    <name evidence="2" type="ORF">FJTKL_12005</name>
</gene>
<feature type="region of interest" description="Disordered" evidence="1">
    <location>
        <begin position="1"/>
        <end position="95"/>
    </location>
</feature>
<proteinExistence type="predicted"/>
<comment type="caution">
    <text evidence="2">The sequence shown here is derived from an EMBL/GenBank/DDBJ whole genome shotgun (WGS) entry which is preliminary data.</text>
</comment>
<dbReference type="Proteomes" id="UP001600888">
    <property type="component" value="Unassembled WGS sequence"/>
</dbReference>
<feature type="compositionally biased region" description="Polar residues" evidence="1">
    <location>
        <begin position="1"/>
        <end position="25"/>
    </location>
</feature>
<keyword evidence="3" id="KW-1185">Reference proteome</keyword>
<evidence type="ECO:0000313" key="3">
    <source>
        <dbReference type="Proteomes" id="UP001600888"/>
    </source>
</evidence>
<feature type="compositionally biased region" description="Basic and acidic residues" evidence="1">
    <location>
        <begin position="63"/>
        <end position="74"/>
    </location>
</feature>
<sequence>MSRSTACNTSQAPRATQLPNGSQRTEGARDSRALFARPPRQPQDGAQCASWAAQDATHSANIRPDHRQPTDRPPKATRQISPQIRSWELPDRDAP</sequence>
<name>A0ABR4FAU9_9PEZI</name>
<accession>A0ABR4FAU9</accession>
<reference evidence="2 3" key="1">
    <citation type="submission" date="2024-03" db="EMBL/GenBank/DDBJ databases">
        <title>A high-quality draft genome sequence of Diaporthe vaccinii, a causative agent of upright dieback and viscid rot disease in cranberry plants.</title>
        <authorList>
            <person name="Sarrasin M."/>
            <person name="Lang B.F."/>
            <person name="Burger G."/>
        </authorList>
    </citation>
    <scope>NUCLEOTIDE SEQUENCE [LARGE SCALE GENOMIC DNA]</scope>
    <source>
        <strain evidence="2 3">IS7</strain>
    </source>
</reference>
<organism evidence="2 3">
    <name type="scientific">Diaporthe vaccinii</name>
    <dbReference type="NCBI Taxonomy" id="105482"/>
    <lineage>
        <taxon>Eukaryota</taxon>
        <taxon>Fungi</taxon>
        <taxon>Dikarya</taxon>
        <taxon>Ascomycota</taxon>
        <taxon>Pezizomycotina</taxon>
        <taxon>Sordariomycetes</taxon>
        <taxon>Sordariomycetidae</taxon>
        <taxon>Diaporthales</taxon>
        <taxon>Diaporthaceae</taxon>
        <taxon>Diaporthe</taxon>
        <taxon>Diaporthe eres species complex</taxon>
    </lineage>
</organism>
<dbReference type="EMBL" id="JBAWTH010000005">
    <property type="protein sequence ID" value="KAL2291823.1"/>
    <property type="molecule type" value="Genomic_DNA"/>
</dbReference>
<evidence type="ECO:0000256" key="1">
    <source>
        <dbReference type="SAM" id="MobiDB-lite"/>
    </source>
</evidence>